<sequence>MIHVSHVSKQYTVNRLPSGQKRRFRFFPQNQTVYGVKDLSFEIERGETVGYIGLNGAGKSTTIKLLTGILSPTEGEVTVAGMVPYKQRKKLASKIGVVFGQRNQLWWDLPLIDSFELLKSLYSISASDYKKTLDELTEILKVPNFLHTPVRQLSLGQRMRGNLIAALLHRPEVLFLDEPTLGLDIDSRYDFIQFVKSQKQITVFLTSHNMQDIEELCSRILILDKGSLLYDGSLENIYNENYGKYVIHAKLKDSESAAKAGYSTDSHGVLHLQAPAERDKERLIHEILSSLPVEDLSISENSLEGYLLHRSKSHETISDH</sequence>
<evidence type="ECO:0000313" key="6">
    <source>
        <dbReference type="Proteomes" id="UP000823935"/>
    </source>
</evidence>
<dbReference type="GO" id="GO:0016887">
    <property type="term" value="F:ATP hydrolysis activity"/>
    <property type="evidence" value="ECO:0007669"/>
    <property type="project" value="InterPro"/>
</dbReference>
<evidence type="ECO:0000256" key="3">
    <source>
        <dbReference type="ARBA" id="ARBA00022840"/>
    </source>
</evidence>
<dbReference type="SUPFAM" id="SSF52540">
    <property type="entry name" value="P-loop containing nucleoside triphosphate hydrolases"/>
    <property type="match status" value="1"/>
</dbReference>
<dbReference type="PANTHER" id="PTHR42711">
    <property type="entry name" value="ABC TRANSPORTER ATP-BINDING PROTEIN"/>
    <property type="match status" value="1"/>
</dbReference>
<dbReference type="EMBL" id="DVIQ01000073">
    <property type="protein sequence ID" value="HIS32176.1"/>
    <property type="molecule type" value="Genomic_DNA"/>
</dbReference>
<dbReference type="PANTHER" id="PTHR42711:SF1">
    <property type="entry name" value="ABC-TRANSPORT PROTEIN, ATP-BINDING COMPONENT"/>
    <property type="match status" value="1"/>
</dbReference>
<keyword evidence="2" id="KW-0547">Nucleotide-binding</keyword>
<dbReference type="InterPro" id="IPR003439">
    <property type="entry name" value="ABC_transporter-like_ATP-bd"/>
</dbReference>
<dbReference type="Pfam" id="PF00005">
    <property type="entry name" value="ABC_tran"/>
    <property type="match status" value="1"/>
</dbReference>
<evidence type="ECO:0000256" key="1">
    <source>
        <dbReference type="ARBA" id="ARBA00022448"/>
    </source>
</evidence>
<dbReference type="AlphaFoldDB" id="A0A9D1JKE9"/>
<dbReference type="SMART" id="SM00382">
    <property type="entry name" value="AAA"/>
    <property type="match status" value="1"/>
</dbReference>
<comment type="caution">
    <text evidence="5">The sequence shown here is derived from an EMBL/GenBank/DDBJ whole genome shotgun (WGS) entry which is preliminary data.</text>
</comment>
<reference evidence="5" key="1">
    <citation type="submission" date="2020-10" db="EMBL/GenBank/DDBJ databases">
        <authorList>
            <person name="Gilroy R."/>
        </authorList>
    </citation>
    <scope>NUCLEOTIDE SEQUENCE</scope>
    <source>
        <strain evidence="5">CHK190-19873</strain>
    </source>
</reference>
<dbReference type="InterPro" id="IPR050763">
    <property type="entry name" value="ABC_transporter_ATP-binding"/>
</dbReference>
<dbReference type="GO" id="GO:0005524">
    <property type="term" value="F:ATP binding"/>
    <property type="evidence" value="ECO:0007669"/>
    <property type="project" value="UniProtKB-KW"/>
</dbReference>
<evidence type="ECO:0000256" key="2">
    <source>
        <dbReference type="ARBA" id="ARBA00022741"/>
    </source>
</evidence>
<keyword evidence="3 5" id="KW-0067">ATP-binding</keyword>
<evidence type="ECO:0000313" key="5">
    <source>
        <dbReference type="EMBL" id="HIS32176.1"/>
    </source>
</evidence>
<dbReference type="InterPro" id="IPR003593">
    <property type="entry name" value="AAA+_ATPase"/>
</dbReference>
<dbReference type="Proteomes" id="UP000823935">
    <property type="component" value="Unassembled WGS sequence"/>
</dbReference>
<gene>
    <name evidence="5" type="ORF">IAB44_11640</name>
</gene>
<proteinExistence type="predicted"/>
<evidence type="ECO:0000259" key="4">
    <source>
        <dbReference type="PROSITE" id="PS50893"/>
    </source>
</evidence>
<organism evidence="5 6">
    <name type="scientific">Candidatus Limivivens intestinipullorum</name>
    <dbReference type="NCBI Taxonomy" id="2840858"/>
    <lineage>
        <taxon>Bacteria</taxon>
        <taxon>Bacillati</taxon>
        <taxon>Bacillota</taxon>
        <taxon>Clostridia</taxon>
        <taxon>Lachnospirales</taxon>
        <taxon>Lachnospiraceae</taxon>
        <taxon>Lachnospiraceae incertae sedis</taxon>
        <taxon>Candidatus Limivivens</taxon>
    </lineage>
</organism>
<dbReference type="InterPro" id="IPR027417">
    <property type="entry name" value="P-loop_NTPase"/>
</dbReference>
<feature type="domain" description="ABC transporter" evidence="4">
    <location>
        <begin position="2"/>
        <end position="250"/>
    </location>
</feature>
<reference evidence="5" key="2">
    <citation type="journal article" date="2021" name="PeerJ">
        <title>Extensive microbial diversity within the chicken gut microbiome revealed by metagenomics and culture.</title>
        <authorList>
            <person name="Gilroy R."/>
            <person name="Ravi A."/>
            <person name="Getino M."/>
            <person name="Pursley I."/>
            <person name="Horton D.L."/>
            <person name="Alikhan N.F."/>
            <person name="Baker D."/>
            <person name="Gharbi K."/>
            <person name="Hall N."/>
            <person name="Watson M."/>
            <person name="Adriaenssens E.M."/>
            <person name="Foster-Nyarko E."/>
            <person name="Jarju S."/>
            <person name="Secka A."/>
            <person name="Antonio M."/>
            <person name="Oren A."/>
            <person name="Chaudhuri R.R."/>
            <person name="La Ragione R."/>
            <person name="Hildebrand F."/>
            <person name="Pallen M.J."/>
        </authorList>
    </citation>
    <scope>NUCLEOTIDE SEQUENCE</scope>
    <source>
        <strain evidence="5">CHK190-19873</strain>
    </source>
</reference>
<accession>A0A9D1JKE9</accession>
<protein>
    <submittedName>
        <fullName evidence="5">ATP-binding cassette domain-containing protein</fullName>
    </submittedName>
</protein>
<dbReference type="PROSITE" id="PS50893">
    <property type="entry name" value="ABC_TRANSPORTER_2"/>
    <property type="match status" value="1"/>
</dbReference>
<name>A0A9D1JKE9_9FIRM</name>
<dbReference type="Gene3D" id="3.40.50.300">
    <property type="entry name" value="P-loop containing nucleotide triphosphate hydrolases"/>
    <property type="match status" value="1"/>
</dbReference>
<keyword evidence="1" id="KW-0813">Transport</keyword>